<dbReference type="Proteomes" id="UP001293254">
    <property type="component" value="Unassembled WGS sequence"/>
</dbReference>
<sequence>MDYTWPAGDKNSVKVLKRGTTIDSSGVVRADVAHKVINKKQLSHGKISTNRCRRRNKIKIGSVVKHQQKAPPFQKGESEVSLVSYSKKTIDTLNPNRILLGIERSQTKST</sequence>
<keyword evidence="2" id="KW-1185">Reference proteome</keyword>
<proteinExistence type="predicted"/>
<reference evidence="1" key="2">
    <citation type="journal article" date="2024" name="Plant">
        <title>Genomic evolution and insights into agronomic trait innovations of Sesamum species.</title>
        <authorList>
            <person name="Miao H."/>
            <person name="Wang L."/>
            <person name="Qu L."/>
            <person name="Liu H."/>
            <person name="Sun Y."/>
            <person name="Le M."/>
            <person name="Wang Q."/>
            <person name="Wei S."/>
            <person name="Zheng Y."/>
            <person name="Lin W."/>
            <person name="Duan Y."/>
            <person name="Cao H."/>
            <person name="Xiong S."/>
            <person name="Wang X."/>
            <person name="Wei L."/>
            <person name="Li C."/>
            <person name="Ma Q."/>
            <person name="Ju M."/>
            <person name="Zhao R."/>
            <person name="Li G."/>
            <person name="Mu C."/>
            <person name="Tian Q."/>
            <person name="Mei H."/>
            <person name="Zhang T."/>
            <person name="Gao T."/>
            <person name="Zhang H."/>
        </authorList>
    </citation>
    <scope>NUCLEOTIDE SEQUENCE</scope>
    <source>
        <strain evidence="1">3651</strain>
    </source>
</reference>
<comment type="caution">
    <text evidence="1">The sequence shown here is derived from an EMBL/GenBank/DDBJ whole genome shotgun (WGS) entry which is preliminary data.</text>
</comment>
<dbReference type="AlphaFoldDB" id="A0AAE1XNH3"/>
<dbReference type="EMBL" id="JACGWO010000011">
    <property type="protein sequence ID" value="KAK4415089.1"/>
    <property type="molecule type" value="Genomic_DNA"/>
</dbReference>
<gene>
    <name evidence="1" type="ORF">Salat_2616100</name>
</gene>
<reference evidence="1" key="1">
    <citation type="submission" date="2020-06" db="EMBL/GenBank/DDBJ databases">
        <authorList>
            <person name="Li T."/>
            <person name="Hu X."/>
            <person name="Zhang T."/>
            <person name="Song X."/>
            <person name="Zhang H."/>
            <person name="Dai N."/>
            <person name="Sheng W."/>
            <person name="Hou X."/>
            <person name="Wei L."/>
        </authorList>
    </citation>
    <scope>NUCLEOTIDE SEQUENCE</scope>
    <source>
        <strain evidence="1">3651</strain>
        <tissue evidence="1">Leaf</tissue>
    </source>
</reference>
<name>A0AAE1XNH3_9LAMI</name>
<protein>
    <submittedName>
        <fullName evidence="1">Uncharacterized protein</fullName>
    </submittedName>
</protein>
<evidence type="ECO:0000313" key="1">
    <source>
        <dbReference type="EMBL" id="KAK4415089.1"/>
    </source>
</evidence>
<organism evidence="1 2">
    <name type="scientific">Sesamum alatum</name>
    <dbReference type="NCBI Taxonomy" id="300844"/>
    <lineage>
        <taxon>Eukaryota</taxon>
        <taxon>Viridiplantae</taxon>
        <taxon>Streptophyta</taxon>
        <taxon>Embryophyta</taxon>
        <taxon>Tracheophyta</taxon>
        <taxon>Spermatophyta</taxon>
        <taxon>Magnoliopsida</taxon>
        <taxon>eudicotyledons</taxon>
        <taxon>Gunneridae</taxon>
        <taxon>Pentapetalae</taxon>
        <taxon>asterids</taxon>
        <taxon>lamiids</taxon>
        <taxon>Lamiales</taxon>
        <taxon>Pedaliaceae</taxon>
        <taxon>Sesamum</taxon>
    </lineage>
</organism>
<evidence type="ECO:0000313" key="2">
    <source>
        <dbReference type="Proteomes" id="UP001293254"/>
    </source>
</evidence>
<accession>A0AAE1XNH3</accession>